<dbReference type="InterPro" id="IPR051588">
    <property type="entry name" value="Cobalamin_Transport"/>
</dbReference>
<accession>A0A3B4AEI5</accession>
<reference evidence="2" key="2">
    <citation type="submission" date="2025-09" db="UniProtKB">
        <authorList>
            <consortium name="Ensembl"/>
        </authorList>
    </citation>
    <scope>IDENTIFICATION</scope>
</reference>
<dbReference type="STRING" id="409849.ENSPMGP00000015105"/>
<reference evidence="2" key="1">
    <citation type="submission" date="2025-08" db="UniProtKB">
        <authorList>
            <consortium name="Ensembl"/>
        </authorList>
    </citation>
    <scope>IDENTIFICATION</scope>
</reference>
<evidence type="ECO:0000313" key="2">
    <source>
        <dbReference type="Ensembl" id="ENSPMGP00000015105.1"/>
    </source>
</evidence>
<organism evidence="2 3">
    <name type="scientific">Periophthalmus magnuspinnatus</name>
    <dbReference type="NCBI Taxonomy" id="409849"/>
    <lineage>
        <taxon>Eukaryota</taxon>
        <taxon>Metazoa</taxon>
        <taxon>Chordata</taxon>
        <taxon>Craniata</taxon>
        <taxon>Vertebrata</taxon>
        <taxon>Euteleostomi</taxon>
        <taxon>Actinopterygii</taxon>
        <taxon>Neopterygii</taxon>
        <taxon>Teleostei</taxon>
        <taxon>Neoteleostei</taxon>
        <taxon>Acanthomorphata</taxon>
        <taxon>Gobiaria</taxon>
        <taxon>Gobiiformes</taxon>
        <taxon>Gobioidei</taxon>
        <taxon>Gobiidae</taxon>
        <taxon>Oxudercinae</taxon>
        <taxon>Periophthalmus</taxon>
    </lineage>
</organism>
<keyword evidence="1" id="KW-0812">Transmembrane</keyword>
<dbReference type="PANTHER" id="PTHR10559:SF18">
    <property type="entry name" value="TRANSCOBALAMIN II"/>
    <property type="match status" value="1"/>
</dbReference>
<dbReference type="GO" id="GO:0031419">
    <property type="term" value="F:cobalamin binding"/>
    <property type="evidence" value="ECO:0007669"/>
    <property type="project" value="TreeGrafter"/>
</dbReference>
<dbReference type="Ensembl" id="ENSPMGT00000016102.1">
    <property type="protein sequence ID" value="ENSPMGP00000015105.1"/>
    <property type="gene ID" value="ENSPMGG00000012379.1"/>
</dbReference>
<keyword evidence="1" id="KW-1133">Transmembrane helix</keyword>
<evidence type="ECO:0000313" key="3">
    <source>
        <dbReference type="Proteomes" id="UP000261520"/>
    </source>
</evidence>
<name>A0A3B4AEI5_9GOBI</name>
<proteinExistence type="predicted"/>
<dbReference type="AlphaFoldDB" id="A0A3B4AEI5"/>
<dbReference type="GO" id="GO:0015889">
    <property type="term" value="P:cobalamin transport"/>
    <property type="evidence" value="ECO:0007669"/>
    <property type="project" value="TreeGrafter"/>
</dbReference>
<dbReference type="Gene3D" id="2.170.130.30">
    <property type="match status" value="1"/>
</dbReference>
<feature type="transmembrane region" description="Helical" evidence="1">
    <location>
        <begin position="78"/>
        <end position="98"/>
    </location>
</feature>
<keyword evidence="1" id="KW-0472">Membrane</keyword>
<dbReference type="Proteomes" id="UP000261520">
    <property type="component" value="Unplaced"/>
</dbReference>
<keyword evidence="3" id="KW-1185">Reference proteome</keyword>
<evidence type="ECO:0000256" key="1">
    <source>
        <dbReference type="SAM" id="Phobius"/>
    </source>
</evidence>
<dbReference type="PANTHER" id="PTHR10559">
    <property type="entry name" value="TRANSCOBALAMIN-1/GASTRIC INTRINSIC FACTOR"/>
    <property type="match status" value="1"/>
</dbReference>
<sequence length="112" mass="13459">QTPISVLVMNSVEPMPEKRYETYVAYRGILLGALKRLQFTTDFKFTFMEYQDYGAYLNSVNNLYEDREKHTYWQYLKYFFRHTLCLIFALITGIGCYIPDTNEEIILNYTKY</sequence>
<dbReference type="GO" id="GO:0005615">
    <property type="term" value="C:extracellular space"/>
    <property type="evidence" value="ECO:0007669"/>
    <property type="project" value="TreeGrafter"/>
</dbReference>
<protein>
    <submittedName>
        <fullName evidence="2">Uncharacterized protein</fullName>
    </submittedName>
</protein>